<dbReference type="AlphaFoldDB" id="A0A0D0D5R9"/>
<reference evidence="1 2" key="1">
    <citation type="submission" date="2014-04" db="EMBL/GenBank/DDBJ databases">
        <authorList>
            <consortium name="DOE Joint Genome Institute"/>
            <person name="Kuo A."/>
            <person name="Kohler A."/>
            <person name="Jargeat P."/>
            <person name="Nagy L.G."/>
            <person name="Floudas D."/>
            <person name="Copeland A."/>
            <person name="Barry K.W."/>
            <person name="Cichocki N."/>
            <person name="Veneault-Fourrey C."/>
            <person name="LaButti K."/>
            <person name="Lindquist E.A."/>
            <person name="Lipzen A."/>
            <person name="Lundell T."/>
            <person name="Morin E."/>
            <person name="Murat C."/>
            <person name="Sun H."/>
            <person name="Tunlid A."/>
            <person name="Henrissat B."/>
            <person name="Grigoriev I.V."/>
            <person name="Hibbett D.S."/>
            <person name="Martin F."/>
            <person name="Nordberg H.P."/>
            <person name="Cantor M.N."/>
            <person name="Hua S.X."/>
        </authorList>
    </citation>
    <scope>NUCLEOTIDE SEQUENCE [LARGE SCALE GENOMIC DNA]</scope>
    <source>
        <strain evidence="1 2">Ve08.2h10</strain>
    </source>
</reference>
<dbReference type="Proteomes" id="UP000054538">
    <property type="component" value="Unassembled WGS sequence"/>
</dbReference>
<protein>
    <submittedName>
        <fullName evidence="1">Uncharacterized protein</fullName>
    </submittedName>
</protein>
<dbReference type="HOGENOM" id="CLU_088458_1_0_1"/>
<gene>
    <name evidence="1" type="ORF">PAXRUDRAFT_22226</name>
</gene>
<proteinExistence type="predicted"/>
<sequence length="169" mass="18076">MREFATTEMNLPEAEAHLATHLGHRYVDTDWRPALTAVMDAEGDVATAVKALEPLAVAATCRTGIKIRIPAANPPAQLSDAETMLMTSVAALKQRNSTDKAIAASVCQEMVAADGDVIEVDSDSDDDEDSGPTITRESVLELCQQLESGCLVFGDAGSSLRLSRELRIF</sequence>
<dbReference type="OrthoDB" id="3048787at2759"/>
<evidence type="ECO:0000313" key="1">
    <source>
        <dbReference type="EMBL" id="KIK72235.1"/>
    </source>
</evidence>
<dbReference type="InParanoid" id="A0A0D0D5R9"/>
<organism evidence="1 2">
    <name type="scientific">Paxillus rubicundulus Ve08.2h10</name>
    <dbReference type="NCBI Taxonomy" id="930991"/>
    <lineage>
        <taxon>Eukaryota</taxon>
        <taxon>Fungi</taxon>
        <taxon>Dikarya</taxon>
        <taxon>Basidiomycota</taxon>
        <taxon>Agaricomycotina</taxon>
        <taxon>Agaricomycetes</taxon>
        <taxon>Agaricomycetidae</taxon>
        <taxon>Boletales</taxon>
        <taxon>Paxilineae</taxon>
        <taxon>Paxillaceae</taxon>
        <taxon>Paxillus</taxon>
    </lineage>
</organism>
<dbReference type="EMBL" id="KN831066">
    <property type="protein sequence ID" value="KIK72235.1"/>
    <property type="molecule type" value="Genomic_DNA"/>
</dbReference>
<evidence type="ECO:0000313" key="2">
    <source>
        <dbReference type="Proteomes" id="UP000054538"/>
    </source>
</evidence>
<reference evidence="2" key="2">
    <citation type="submission" date="2015-01" db="EMBL/GenBank/DDBJ databases">
        <title>Evolutionary Origins and Diversification of the Mycorrhizal Mutualists.</title>
        <authorList>
            <consortium name="DOE Joint Genome Institute"/>
            <consortium name="Mycorrhizal Genomics Consortium"/>
            <person name="Kohler A."/>
            <person name="Kuo A."/>
            <person name="Nagy L.G."/>
            <person name="Floudas D."/>
            <person name="Copeland A."/>
            <person name="Barry K.W."/>
            <person name="Cichocki N."/>
            <person name="Veneault-Fourrey C."/>
            <person name="LaButti K."/>
            <person name="Lindquist E.A."/>
            <person name="Lipzen A."/>
            <person name="Lundell T."/>
            <person name="Morin E."/>
            <person name="Murat C."/>
            <person name="Riley R."/>
            <person name="Ohm R."/>
            <person name="Sun H."/>
            <person name="Tunlid A."/>
            <person name="Henrissat B."/>
            <person name="Grigoriev I.V."/>
            <person name="Hibbett D.S."/>
            <person name="Martin F."/>
        </authorList>
    </citation>
    <scope>NUCLEOTIDE SEQUENCE [LARGE SCALE GENOMIC DNA]</scope>
    <source>
        <strain evidence="2">Ve08.2h10</strain>
    </source>
</reference>
<keyword evidence="2" id="KW-1185">Reference proteome</keyword>
<accession>A0A0D0D5R9</accession>
<name>A0A0D0D5R9_9AGAM</name>